<evidence type="ECO:0000256" key="1">
    <source>
        <dbReference type="ARBA" id="ARBA00022827"/>
    </source>
</evidence>
<dbReference type="RefSeq" id="WP_208600028.1">
    <property type="nucleotide sequence ID" value="NZ_LROM01000077.1"/>
</dbReference>
<gene>
    <name evidence="3" type="primary">hcrB_2</name>
    <name evidence="3" type="ORF">DUPY_19830</name>
</gene>
<dbReference type="Gene3D" id="3.30.465.10">
    <property type="match status" value="2"/>
</dbReference>
<accession>A0A1E7WR95</accession>
<dbReference type="InterPro" id="IPR002346">
    <property type="entry name" value="Mopterin_DH_FAD-bd"/>
</dbReference>
<dbReference type="PROSITE" id="PS51387">
    <property type="entry name" value="FAD_PCMH"/>
    <property type="match status" value="1"/>
</dbReference>
<dbReference type="Gene3D" id="3.30.390.50">
    <property type="entry name" value="CO dehydrogenase flavoprotein, C-terminal domain"/>
    <property type="match status" value="1"/>
</dbReference>
<dbReference type="EMBL" id="LROM01000077">
    <property type="protein sequence ID" value="OFA02099.1"/>
    <property type="molecule type" value="Genomic_DNA"/>
</dbReference>
<dbReference type="InterPro" id="IPR036683">
    <property type="entry name" value="CO_DH_flav_C_dom_sf"/>
</dbReference>
<reference evidence="4" key="1">
    <citation type="journal article" date="2016" name="Front. Microbiol.">
        <title>Molecular Keys to the Janthinobacterium and Duganella spp. Interaction with the Plant Pathogen Fusarium graminearum.</title>
        <authorList>
            <person name="Haack F.S."/>
            <person name="Poehlein A."/>
            <person name="Kroger C."/>
            <person name="Voigt C.A."/>
            <person name="Piepenbring M."/>
            <person name="Bode H.B."/>
            <person name="Daniel R."/>
            <person name="Schafer W."/>
            <person name="Streit W.R."/>
        </authorList>
    </citation>
    <scope>NUCLEOTIDE SEQUENCE [LARGE SCALE GENOMIC DNA]</scope>
    <source>
        <strain evidence="4">T54</strain>
    </source>
</reference>
<proteinExistence type="predicted"/>
<dbReference type="SUPFAM" id="SSF56176">
    <property type="entry name" value="FAD-binding/transporter-associated domain-like"/>
    <property type="match status" value="1"/>
</dbReference>
<dbReference type="EC" id="1.3.7.9" evidence="3"/>
<dbReference type="InterPro" id="IPR016167">
    <property type="entry name" value="FAD-bd_PCMH_sub1"/>
</dbReference>
<dbReference type="PATRIC" id="fig|762836.4.peg.2059"/>
<dbReference type="InterPro" id="IPR051312">
    <property type="entry name" value="Diverse_Substr_Oxidored"/>
</dbReference>
<evidence type="ECO:0000313" key="4">
    <source>
        <dbReference type="Proteomes" id="UP000175989"/>
    </source>
</evidence>
<dbReference type="SUPFAM" id="SSF55447">
    <property type="entry name" value="CO dehydrogenase flavoprotein C-terminal domain-like"/>
    <property type="match status" value="1"/>
</dbReference>
<dbReference type="SMART" id="SM01092">
    <property type="entry name" value="CO_deh_flav_C"/>
    <property type="match status" value="1"/>
</dbReference>
<keyword evidence="3" id="KW-0560">Oxidoreductase</keyword>
<dbReference type="GO" id="GO:0016491">
    <property type="term" value="F:oxidoreductase activity"/>
    <property type="evidence" value="ECO:0007669"/>
    <property type="project" value="UniProtKB-KW"/>
</dbReference>
<dbReference type="Pfam" id="PF03450">
    <property type="entry name" value="CO_deh_flav_C"/>
    <property type="match status" value="1"/>
</dbReference>
<dbReference type="Gene3D" id="3.30.43.10">
    <property type="entry name" value="Uridine Diphospho-n-acetylenolpyruvylglucosamine Reductase, domain 2"/>
    <property type="match status" value="1"/>
</dbReference>
<dbReference type="AlphaFoldDB" id="A0A1E7WR95"/>
<comment type="caution">
    <text evidence="3">The sequence shown here is derived from an EMBL/GenBank/DDBJ whole genome shotgun (WGS) entry which is preliminary data.</text>
</comment>
<name>A0A1E7WR95_9BURK</name>
<keyword evidence="1" id="KW-0285">Flavoprotein</keyword>
<sequence length="349" mass="36828">MNPVTYVAPLDVSGALSHLYAGVDANAAPSKVIAGGTNLLDLMKERVMGPQQLVDINALPLDQITAAPDGGLRLGAIARNADTAYHPLVRAQYPVLTAAILAGASPQIRNMASNGGNLLQRTRCHYFYDATTPCNKRAPGTGCSAIGGLTRQHAILGASAQCIATHPSDMCVALAALDAVVCVRSSAGERRIDFADFHRLPGEQPERDTVLAAGDLITHIDLPPAAQFVRHSAYLKFRDRASYAFALVSVAAMLDVGEDGKVRDARIALGSVAHKPWRVPAAEAVLIGRQVDETAFAEAADVLLAGAQGQGQNDFKVTMARRAVIRALTQAVEGTHDNTTELTENEAPV</sequence>
<dbReference type="Proteomes" id="UP000175989">
    <property type="component" value="Unassembled WGS sequence"/>
</dbReference>
<feature type="domain" description="FAD-binding PCMH-type" evidence="2">
    <location>
        <begin position="1"/>
        <end position="227"/>
    </location>
</feature>
<protein>
    <submittedName>
        <fullName evidence="3">4-hydroxybenzoyl-CoA reductase subunit beta</fullName>
        <ecNumber evidence="3">1.3.7.9</ecNumber>
    </submittedName>
</protein>
<dbReference type="InterPro" id="IPR016166">
    <property type="entry name" value="FAD-bd_PCMH"/>
</dbReference>
<evidence type="ECO:0000313" key="3">
    <source>
        <dbReference type="EMBL" id="OFA02099.1"/>
    </source>
</evidence>
<keyword evidence="4" id="KW-1185">Reference proteome</keyword>
<dbReference type="PANTHER" id="PTHR42659:SF1">
    <property type="entry name" value="OXIDOREDUCTASE"/>
    <property type="match status" value="1"/>
</dbReference>
<organism evidence="3 4">
    <name type="scientific">Duganella phyllosphaerae</name>
    <dbReference type="NCBI Taxonomy" id="762836"/>
    <lineage>
        <taxon>Bacteria</taxon>
        <taxon>Pseudomonadati</taxon>
        <taxon>Pseudomonadota</taxon>
        <taxon>Betaproteobacteria</taxon>
        <taxon>Burkholderiales</taxon>
        <taxon>Oxalobacteraceae</taxon>
        <taxon>Telluria group</taxon>
        <taxon>Duganella</taxon>
    </lineage>
</organism>
<dbReference type="PANTHER" id="PTHR42659">
    <property type="entry name" value="XANTHINE DEHYDROGENASE SUBUNIT C-RELATED"/>
    <property type="match status" value="1"/>
</dbReference>
<dbReference type="Pfam" id="PF00941">
    <property type="entry name" value="FAD_binding_5"/>
    <property type="match status" value="1"/>
</dbReference>
<evidence type="ECO:0000259" key="2">
    <source>
        <dbReference type="PROSITE" id="PS51387"/>
    </source>
</evidence>
<keyword evidence="1" id="KW-0274">FAD</keyword>
<dbReference type="InterPro" id="IPR016169">
    <property type="entry name" value="FAD-bd_PCMH_sub2"/>
</dbReference>
<dbReference type="GO" id="GO:0071949">
    <property type="term" value="F:FAD binding"/>
    <property type="evidence" value="ECO:0007669"/>
    <property type="project" value="InterPro"/>
</dbReference>
<dbReference type="InterPro" id="IPR005107">
    <property type="entry name" value="CO_DH_flav_C"/>
</dbReference>
<dbReference type="InterPro" id="IPR036318">
    <property type="entry name" value="FAD-bd_PCMH-like_sf"/>
</dbReference>